<dbReference type="EMBL" id="LR797284">
    <property type="protein sequence ID" value="CAB4199548.1"/>
    <property type="molecule type" value="Genomic_DNA"/>
</dbReference>
<proteinExistence type="predicted"/>
<evidence type="ECO:0000313" key="5">
    <source>
        <dbReference type="EMBL" id="CAB4213533.1"/>
    </source>
</evidence>
<dbReference type="EMBL" id="LR796866">
    <property type="protein sequence ID" value="CAB4171490.1"/>
    <property type="molecule type" value="Genomic_DNA"/>
</dbReference>
<evidence type="ECO:0008006" key="7">
    <source>
        <dbReference type="Google" id="ProtNLM"/>
    </source>
</evidence>
<dbReference type="EMBL" id="LR796778">
    <property type="protein sequence ID" value="CAB4165147.1"/>
    <property type="molecule type" value="Genomic_DNA"/>
</dbReference>
<dbReference type="EMBL" id="LR797398">
    <property type="protein sequence ID" value="CAB4213533.1"/>
    <property type="molecule type" value="Genomic_DNA"/>
</dbReference>
<name>A0A6J5S0D3_9CAUD</name>
<reference evidence="4" key="1">
    <citation type="submission" date="2020-05" db="EMBL/GenBank/DDBJ databases">
        <authorList>
            <person name="Chiriac C."/>
            <person name="Salcher M."/>
            <person name="Ghai R."/>
            <person name="Kavagutti S V."/>
        </authorList>
    </citation>
    <scope>NUCLEOTIDE SEQUENCE</scope>
</reference>
<evidence type="ECO:0000313" key="3">
    <source>
        <dbReference type="EMBL" id="CAB4177319.1"/>
    </source>
</evidence>
<dbReference type="EMBL" id="LR797462">
    <property type="protein sequence ID" value="CAB4218212.1"/>
    <property type="molecule type" value="Genomic_DNA"/>
</dbReference>
<dbReference type="Gene3D" id="3.90.320.10">
    <property type="match status" value="1"/>
</dbReference>
<gene>
    <name evidence="3" type="ORF">UFOVP1001_19</name>
    <name evidence="4" type="ORF">UFOVP1338_57</name>
    <name evidence="5" type="ORF">UFOVP1447_52</name>
    <name evidence="6" type="ORF">UFOVP1599_48</name>
    <name evidence="1" type="ORF">UFOVP827_16</name>
    <name evidence="2" type="ORF">UFOVP916_61</name>
</gene>
<evidence type="ECO:0000313" key="2">
    <source>
        <dbReference type="EMBL" id="CAB4171490.1"/>
    </source>
</evidence>
<sequence length="179" mass="20855">MKKPSVTELLQLLNKPALIGWANKQGLLGIDINKAKKVWLNDGSSIHNQIEKFIKDGEPFINSEHQKKFIEFISDKEILGLEQNIETDWFIGRYDMKIKWNGKIYLIDFKINHKNIYLENRLQLVGYSMAEHCDSFAIVSVPDFTVMNFKIENRTPYEDMLKSLSIIYKSKNQIENGTI</sequence>
<organism evidence="4">
    <name type="scientific">uncultured Caudovirales phage</name>
    <dbReference type="NCBI Taxonomy" id="2100421"/>
    <lineage>
        <taxon>Viruses</taxon>
        <taxon>Duplodnaviria</taxon>
        <taxon>Heunggongvirae</taxon>
        <taxon>Uroviricota</taxon>
        <taxon>Caudoviricetes</taxon>
        <taxon>Peduoviridae</taxon>
        <taxon>Maltschvirus</taxon>
        <taxon>Maltschvirus maltsch</taxon>
    </lineage>
</organism>
<evidence type="ECO:0000313" key="6">
    <source>
        <dbReference type="EMBL" id="CAB4218212.1"/>
    </source>
</evidence>
<dbReference type="InterPro" id="IPR011604">
    <property type="entry name" value="PDDEXK-like_dom_sf"/>
</dbReference>
<accession>A0A6J5S0D3</accession>
<dbReference type="EMBL" id="LR796950">
    <property type="protein sequence ID" value="CAB4177319.1"/>
    <property type="molecule type" value="Genomic_DNA"/>
</dbReference>
<evidence type="ECO:0000313" key="4">
    <source>
        <dbReference type="EMBL" id="CAB4199548.1"/>
    </source>
</evidence>
<evidence type="ECO:0000313" key="1">
    <source>
        <dbReference type="EMBL" id="CAB4165147.1"/>
    </source>
</evidence>
<protein>
    <recommendedName>
        <fullName evidence="7">PD-(D/E)XK nuclease superfamily</fullName>
    </recommendedName>
</protein>